<gene>
    <name evidence="2" type="ORF">S01H1_83504</name>
</gene>
<protein>
    <submittedName>
        <fullName evidence="2">Uncharacterized protein</fullName>
    </submittedName>
</protein>
<dbReference type="AlphaFoldDB" id="X0XRB6"/>
<evidence type="ECO:0000256" key="1">
    <source>
        <dbReference type="SAM" id="MobiDB-lite"/>
    </source>
</evidence>
<feature type="non-terminal residue" evidence="2">
    <location>
        <position position="70"/>
    </location>
</feature>
<reference evidence="2" key="1">
    <citation type="journal article" date="2014" name="Front. Microbiol.">
        <title>High frequency of phylogenetically diverse reductive dehalogenase-homologous genes in deep subseafloor sedimentary metagenomes.</title>
        <authorList>
            <person name="Kawai M."/>
            <person name="Futagami T."/>
            <person name="Toyoda A."/>
            <person name="Takaki Y."/>
            <person name="Nishi S."/>
            <person name="Hori S."/>
            <person name="Arai W."/>
            <person name="Tsubouchi T."/>
            <person name="Morono Y."/>
            <person name="Uchiyama I."/>
            <person name="Ito T."/>
            <person name="Fujiyama A."/>
            <person name="Inagaki F."/>
            <person name="Takami H."/>
        </authorList>
    </citation>
    <scope>NUCLEOTIDE SEQUENCE</scope>
    <source>
        <strain evidence="2">Expedition CK06-06</strain>
    </source>
</reference>
<feature type="region of interest" description="Disordered" evidence="1">
    <location>
        <begin position="26"/>
        <end position="70"/>
    </location>
</feature>
<evidence type="ECO:0000313" key="2">
    <source>
        <dbReference type="EMBL" id="GAG45729.1"/>
    </source>
</evidence>
<sequence>MKGLTALLVAVFTLAVSVSLAFGQGGEAAPAEEDLSRPEARQEAREGKQDGRQEAREGRQDARGEGPEAP</sequence>
<name>X0XRB6_9ZZZZ</name>
<comment type="caution">
    <text evidence="2">The sequence shown here is derived from an EMBL/GenBank/DDBJ whole genome shotgun (WGS) entry which is preliminary data.</text>
</comment>
<organism evidence="2">
    <name type="scientific">marine sediment metagenome</name>
    <dbReference type="NCBI Taxonomy" id="412755"/>
    <lineage>
        <taxon>unclassified sequences</taxon>
        <taxon>metagenomes</taxon>
        <taxon>ecological metagenomes</taxon>
    </lineage>
</organism>
<accession>X0XRB6</accession>
<proteinExistence type="predicted"/>
<dbReference type="EMBL" id="BARS01056783">
    <property type="protein sequence ID" value="GAG45729.1"/>
    <property type="molecule type" value="Genomic_DNA"/>
</dbReference>
<feature type="compositionally biased region" description="Basic and acidic residues" evidence="1">
    <location>
        <begin position="34"/>
        <end position="70"/>
    </location>
</feature>